<dbReference type="EMBL" id="PNBA02000015">
    <property type="protein sequence ID" value="KAG6399004.1"/>
    <property type="molecule type" value="Genomic_DNA"/>
</dbReference>
<dbReference type="InterPro" id="IPR050142">
    <property type="entry name" value="MADS-box/MEF2_TF"/>
</dbReference>
<protein>
    <recommendedName>
        <fullName evidence="1">K-box domain-containing protein</fullName>
    </recommendedName>
</protein>
<proteinExistence type="predicted"/>
<dbReference type="GO" id="GO:0005634">
    <property type="term" value="C:nucleus"/>
    <property type="evidence" value="ECO:0007669"/>
    <property type="project" value="InterPro"/>
</dbReference>
<evidence type="ECO:0000313" key="3">
    <source>
        <dbReference type="Proteomes" id="UP000298416"/>
    </source>
</evidence>
<comment type="caution">
    <text evidence="2">The sequence shown here is derived from an EMBL/GenBank/DDBJ whole genome shotgun (WGS) entry which is preliminary data.</text>
</comment>
<sequence length="276" mass="31411">MLNWVFDFATCFFDVSMSKAVERYHQSSYGQNETNQSPNMDQNTYEEYLKLKERAEALQQSQRHVLGEDLAKLGIKELDQLEHVLDGTLKQIRHKKNHSLCDQLSDLQQKERSLLELNAALMSKLEGSGSPPQSTWHLQHEVNARYQHTHFLEPNNNTPEIRLVRIRLLNVEGKAKSQSLGSIGVYRSESGRSEWQRVAPYQRGRRFHPIGWRWGMKPNRSGLGEGRTAPGVRLGARHGGGELGSIQVVIGEPTVVEGRASLQPGLEVHRRCRRMG</sequence>
<name>A0A8X8WQT9_SALSN</name>
<dbReference type="PANTHER" id="PTHR48019">
    <property type="entry name" value="SERUM RESPONSE FACTOR HOMOLOG"/>
    <property type="match status" value="1"/>
</dbReference>
<reference evidence="2" key="2">
    <citation type="submission" date="2020-08" db="EMBL/GenBank/DDBJ databases">
        <title>Plant Genome Project.</title>
        <authorList>
            <person name="Zhang R.-G."/>
        </authorList>
    </citation>
    <scope>NUCLEOTIDE SEQUENCE</scope>
    <source>
        <strain evidence="2">Huo1</strain>
        <tissue evidence="2">Leaf</tissue>
    </source>
</reference>
<reference evidence="2" key="1">
    <citation type="submission" date="2018-01" db="EMBL/GenBank/DDBJ databases">
        <authorList>
            <person name="Mao J.F."/>
        </authorList>
    </citation>
    <scope>NUCLEOTIDE SEQUENCE</scope>
    <source>
        <strain evidence="2">Huo1</strain>
        <tissue evidence="2">Leaf</tissue>
    </source>
</reference>
<organism evidence="2">
    <name type="scientific">Salvia splendens</name>
    <name type="common">Scarlet sage</name>
    <dbReference type="NCBI Taxonomy" id="180675"/>
    <lineage>
        <taxon>Eukaryota</taxon>
        <taxon>Viridiplantae</taxon>
        <taxon>Streptophyta</taxon>
        <taxon>Embryophyta</taxon>
        <taxon>Tracheophyta</taxon>
        <taxon>Spermatophyta</taxon>
        <taxon>Magnoliopsida</taxon>
        <taxon>eudicotyledons</taxon>
        <taxon>Gunneridae</taxon>
        <taxon>Pentapetalae</taxon>
        <taxon>asterids</taxon>
        <taxon>lamiids</taxon>
        <taxon>Lamiales</taxon>
        <taxon>Lamiaceae</taxon>
        <taxon>Nepetoideae</taxon>
        <taxon>Mentheae</taxon>
        <taxon>Salviinae</taxon>
        <taxon>Salvia</taxon>
        <taxon>Salvia subgen. Calosphace</taxon>
        <taxon>core Calosphace</taxon>
    </lineage>
</organism>
<dbReference type="Pfam" id="PF01486">
    <property type="entry name" value="K-box"/>
    <property type="match status" value="1"/>
</dbReference>
<keyword evidence="3" id="KW-1185">Reference proteome</keyword>
<accession>A0A8X8WQT9</accession>
<evidence type="ECO:0000259" key="1">
    <source>
        <dbReference type="PROSITE" id="PS51297"/>
    </source>
</evidence>
<dbReference type="InterPro" id="IPR002487">
    <property type="entry name" value="TF_Kbox"/>
</dbReference>
<dbReference type="PROSITE" id="PS51297">
    <property type="entry name" value="K_BOX"/>
    <property type="match status" value="1"/>
</dbReference>
<feature type="domain" description="K-box" evidence="1">
    <location>
        <begin position="41"/>
        <end position="131"/>
    </location>
</feature>
<dbReference type="GO" id="GO:0003700">
    <property type="term" value="F:DNA-binding transcription factor activity"/>
    <property type="evidence" value="ECO:0007669"/>
    <property type="project" value="InterPro"/>
</dbReference>
<dbReference type="AlphaFoldDB" id="A0A8X8WQT9"/>
<dbReference type="Proteomes" id="UP000298416">
    <property type="component" value="Unassembled WGS sequence"/>
</dbReference>
<gene>
    <name evidence="2" type="ORF">SASPL_140477</name>
</gene>
<evidence type="ECO:0000313" key="2">
    <source>
        <dbReference type="EMBL" id="KAG6399004.1"/>
    </source>
</evidence>